<dbReference type="GO" id="GO:0000122">
    <property type="term" value="P:negative regulation of transcription by RNA polymerase II"/>
    <property type="evidence" value="ECO:0007669"/>
    <property type="project" value="TreeGrafter"/>
</dbReference>
<dbReference type="GO" id="GO:0009755">
    <property type="term" value="P:hormone-mediated signaling pathway"/>
    <property type="evidence" value="ECO:0007669"/>
    <property type="project" value="TreeGrafter"/>
</dbReference>
<keyword evidence="8 10" id="KW-0675">Receptor</keyword>
<dbReference type="InterPro" id="IPR035500">
    <property type="entry name" value="NHR-like_dom_sf"/>
</dbReference>
<dbReference type="InterPro" id="IPR013088">
    <property type="entry name" value="Znf_NHR/GATA"/>
</dbReference>
<dbReference type="InterPro" id="IPR001628">
    <property type="entry name" value="Znf_hrmn_rcpt"/>
</dbReference>
<protein>
    <submittedName>
        <fullName evidence="15">Nuclear receptor</fullName>
    </submittedName>
</protein>
<dbReference type="Pfam" id="PF00105">
    <property type="entry name" value="zf-C4"/>
    <property type="match status" value="1"/>
</dbReference>
<dbReference type="GO" id="GO:0000978">
    <property type="term" value="F:RNA polymerase II cis-regulatory region sequence-specific DNA binding"/>
    <property type="evidence" value="ECO:0007669"/>
    <property type="project" value="TreeGrafter"/>
</dbReference>
<comment type="subcellular location">
    <subcellularLocation>
        <location evidence="10">Nucleus</location>
    </subcellularLocation>
</comment>
<feature type="domain" description="NR LBD" evidence="13">
    <location>
        <begin position="284"/>
        <end position="522"/>
    </location>
</feature>
<dbReference type="Gene3D" id="3.30.50.10">
    <property type="entry name" value="Erythroid Transcription Factor GATA-1, subunit A"/>
    <property type="match status" value="1"/>
</dbReference>
<dbReference type="PROSITE" id="PS51843">
    <property type="entry name" value="NR_LBD"/>
    <property type="match status" value="1"/>
</dbReference>
<dbReference type="Proteomes" id="UP000095287">
    <property type="component" value="Unplaced"/>
</dbReference>
<dbReference type="GO" id="GO:0045944">
    <property type="term" value="P:positive regulation of transcription by RNA polymerase II"/>
    <property type="evidence" value="ECO:0007669"/>
    <property type="project" value="TreeGrafter"/>
</dbReference>
<dbReference type="SUPFAM" id="SSF48508">
    <property type="entry name" value="Nuclear receptor ligand-binding domain"/>
    <property type="match status" value="1"/>
</dbReference>
<evidence type="ECO:0000259" key="12">
    <source>
        <dbReference type="PROSITE" id="PS51030"/>
    </source>
</evidence>
<dbReference type="GO" id="GO:0008270">
    <property type="term" value="F:zinc ion binding"/>
    <property type="evidence" value="ECO:0007669"/>
    <property type="project" value="UniProtKB-KW"/>
</dbReference>
<feature type="domain" description="Nuclear receptor" evidence="12">
    <location>
        <begin position="155"/>
        <end position="230"/>
    </location>
</feature>
<feature type="region of interest" description="Disordered" evidence="11">
    <location>
        <begin position="123"/>
        <end position="147"/>
    </location>
</feature>
<dbReference type="PROSITE" id="PS00031">
    <property type="entry name" value="NUCLEAR_REC_DBD_1"/>
    <property type="match status" value="1"/>
</dbReference>
<dbReference type="InterPro" id="IPR000536">
    <property type="entry name" value="Nucl_hrmn_rcpt_lig-bd"/>
</dbReference>
<dbReference type="CDD" id="cd06916">
    <property type="entry name" value="NR_DBD_like"/>
    <property type="match status" value="1"/>
</dbReference>
<evidence type="ECO:0000256" key="7">
    <source>
        <dbReference type="ARBA" id="ARBA00023163"/>
    </source>
</evidence>
<keyword evidence="6 10" id="KW-0238">DNA-binding</keyword>
<reference evidence="15" key="1">
    <citation type="submission" date="2016-11" db="UniProtKB">
        <authorList>
            <consortium name="WormBaseParasite"/>
        </authorList>
    </citation>
    <scope>IDENTIFICATION</scope>
</reference>
<evidence type="ECO:0000313" key="14">
    <source>
        <dbReference type="Proteomes" id="UP000095287"/>
    </source>
</evidence>
<comment type="similarity">
    <text evidence="1 10">Belongs to the nuclear hormone receptor family.</text>
</comment>
<dbReference type="SMART" id="SM00399">
    <property type="entry name" value="ZnF_C4"/>
    <property type="match status" value="1"/>
</dbReference>
<dbReference type="WBParaSite" id="L893_g24576.t1">
    <property type="protein sequence ID" value="L893_g24576.t1"/>
    <property type="gene ID" value="L893_g24576"/>
</dbReference>
<dbReference type="Pfam" id="PF00104">
    <property type="entry name" value="Hormone_recep"/>
    <property type="match status" value="1"/>
</dbReference>
<evidence type="ECO:0000256" key="8">
    <source>
        <dbReference type="ARBA" id="ARBA00023170"/>
    </source>
</evidence>
<keyword evidence="4 10" id="KW-0862">Zinc</keyword>
<dbReference type="GO" id="GO:0004879">
    <property type="term" value="F:nuclear receptor activity"/>
    <property type="evidence" value="ECO:0007669"/>
    <property type="project" value="TreeGrafter"/>
</dbReference>
<keyword evidence="7 10" id="KW-0804">Transcription</keyword>
<dbReference type="AlphaFoldDB" id="A0A1I7ZAT2"/>
<evidence type="ECO:0000256" key="10">
    <source>
        <dbReference type="RuleBase" id="RU004334"/>
    </source>
</evidence>
<dbReference type="GO" id="GO:0030154">
    <property type="term" value="P:cell differentiation"/>
    <property type="evidence" value="ECO:0007669"/>
    <property type="project" value="TreeGrafter"/>
</dbReference>
<keyword evidence="5 10" id="KW-0805">Transcription regulation</keyword>
<dbReference type="PRINTS" id="PR00047">
    <property type="entry name" value="STROIDFINGER"/>
</dbReference>
<dbReference type="InterPro" id="IPR001723">
    <property type="entry name" value="Nuclear_hrmn_rcpt"/>
</dbReference>
<dbReference type="PROSITE" id="PS51030">
    <property type="entry name" value="NUCLEAR_REC_DBD_2"/>
    <property type="match status" value="1"/>
</dbReference>
<evidence type="ECO:0000256" key="3">
    <source>
        <dbReference type="ARBA" id="ARBA00022771"/>
    </source>
</evidence>
<dbReference type="PRINTS" id="PR00398">
    <property type="entry name" value="STRDHORMONER"/>
</dbReference>
<accession>A0A1I7ZAT2</accession>
<dbReference type="PANTHER" id="PTHR24082:SF473">
    <property type="entry name" value="ECDYSONE-INDUCED PROTEIN 75B, ISOFORM B"/>
    <property type="match status" value="1"/>
</dbReference>
<evidence type="ECO:0000256" key="6">
    <source>
        <dbReference type="ARBA" id="ARBA00023125"/>
    </source>
</evidence>
<name>A0A1I7ZAT2_9BILA</name>
<evidence type="ECO:0000256" key="9">
    <source>
        <dbReference type="ARBA" id="ARBA00023242"/>
    </source>
</evidence>
<keyword evidence="2 10" id="KW-0479">Metal-binding</keyword>
<evidence type="ECO:0000256" key="1">
    <source>
        <dbReference type="ARBA" id="ARBA00005993"/>
    </source>
</evidence>
<evidence type="ECO:0000313" key="15">
    <source>
        <dbReference type="WBParaSite" id="L893_g24576.t1"/>
    </source>
</evidence>
<evidence type="ECO:0000256" key="11">
    <source>
        <dbReference type="SAM" id="MobiDB-lite"/>
    </source>
</evidence>
<dbReference type="InterPro" id="IPR050234">
    <property type="entry name" value="Nuclear_hormone_rcpt_NR1"/>
</dbReference>
<sequence>MNGTNSGQEEKYRVPSSGEQPFPSPTDQPYPSPNDPSYYAAAPHPTTYISYERETIATFPDEHEQKPIILSQPHYATTIYEPYSHPNSFYQIQAQNYSALTEQYQLGVNVSTANALAPADGQTLSPANTWSPTEGVQSASVSSSDETVQSEESSFTACKVCGDKASGHHYGVTSCEGCKGFFRRSIQKQCEYKCQKDRNCTIEKMSRNRCQACRLHKCIQAGMSRDSVRYNRFSRKSRPNKKQDGICTAAETAEEYNLATVPSGLIAPVAAVHPVQHAPYVPRYDDGLAQSVLNAYEPFAKELQIQAVYEEVKPSSSLKPDTEEFRVMLWSIVNAKISVDIERLVKFAKDIPSFAMLDDNLKMFLIKRNFFRLWLMIAARRSVEGELRFSDYTCLKKELLATAFGESMSVKISSLITHFVAAQMTDIEFALYLAVQLFAQGATDVNIAQKQVATALREQFRKRPNPEDANRLLTVWDNVDGLLMLLGPEKTMLFQWIRNVAANKDFAKLFVEVFCTEDSLIEEHQNEHPSYGRQIIYQ</sequence>
<dbReference type="SUPFAM" id="SSF57716">
    <property type="entry name" value="Glucocorticoid receptor-like (DNA-binding domain)"/>
    <property type="match status" value="1"/>
</dbReference>
<evidence type="ECO:0000256" key="4">
    <source>
        <dbReference type="ARBA" id="ARBA00022833"/>
    </source>
</evidence>
<dbReference type="PANTHER" id="PTHR24082">
    <property type="entry name" value="NUCLEAR HORMONE RECEPTOR"/>
    <property type="match status" value="1"/>
</dbReference>
<organism evidence="14 15">
    <name type="scientific">Steinernema glaseri</name>
    <dbReference type="NCBI Taxonomy" id="37863"/>
    <lineage>
        <taxon>Eukaryota</taxon>
        <taxon>Metazoa</taxon>
        <taxon>Ecdysozoa</taxon>
        <taxon>Nematoda</taxon>
        <taxon>Chromadorea</taxon>
        <taxon>Rhabditida</taxon>
        <taxon>Tylenchina</taxon>
        <taxon>Panagrolaimomorpha</taxon>
        <taxon>Strongyloidoidea</taxon>
        <taxon>Steinernematidae</taxon>
        <taxon>Steinernema</taxon>
    </lineage>
</organism>
<dbReference type="FunFam" id="3.30.50.10:FF:000044">
    <property type="entry name" value="retinoic acid receptor beta isoform X4"/>
    <property type="match status" value="1"/>
</dbReference>
<keyword evidence="3 10" id="KW-0863">Zinc-finger</keyword>
<dbReference type="Gene3D" id="1.10.565.10">
    <property type="entry name" value="Retinoid X Receptor"/>
    <property type="match status" value="1"/>
</dbReference>
<feature type="region of interest" description="Disordered" evidence="11">
    <location>
        <begin position="1"/>
        <end position="42"/>
    </location>
</feature>
<dbReference type="SMART" id="SM00430">
    <property type="entry name" value="HOLI"/>
    <property type="match status" value="1"/>
</dbReference>
<feature type="compositionally biased region" description="Pro residues" evidence="11">
    <location>
        <begin position="22"/>
        <end position="34"/>
    </location>
</feature>
<proteinExistence type="inferred from homology"/>
<evidence type="ECO:0000256" key="5">
    <source>
        <dbReference type="ARBA" id="ARBA00023015"/>
    </source>
</evidence>
<keyword evidence="9 10" id="KW-0539">Nucleus</keyword>
<evidence type="ECO:0000256" key="2">
    <source>
        <dbReference type="ARBA" id="ARBA00022723"/>
    </source>
</evidence>
<dbReference type="GO" id="GO:0005634">
    <property type="term" value="C:nucleus"/>
    <property type="evidence" value="ECO:0007669"/>
    <property type="project" value="UniProtKB-SubCell"/>
</dbReference>
<evidence type="ECO:0000259" key="13">
    <source>
        <dbReference type="PROSITE" id="PS51843"/>
    </source>
</evidence>
<keyword evidence="14" id="KW-1185">Reference proteome</keyword>